<dbReference type="AlphaFoldDB" id="A0AAD5JUU6"/>
<reference evidence="1" key="1">
    <citation type="journal article" date="2022" name="Plant J.">
        <title>Strategies of tolerance reflected in two North American maple genomes.</title>
        <authorList>
            <person name="McEvoy S.L."/>
            <person name="Sezen U.U."/>
            <person name="Trouern-Trend A."/>
            <person name="McMahon S.M."/>
            <person name="Schaberg P.G."/>
            <person name="Yang J."/>
            <person name="Wegrzyn J.L."/>
            <person name="Swenson N.G."/>
        </authorList>
    </citation>
    <scope>NUCLEOTIDE SEQUENCE</scope>
    <source>
        <strain evidence="1">91603</strain>
    </source>
</reference>
<comment type="caution">
    <text evidence="1">The sequence shown here is derived from an EMBL/GenBank/DDBJ whole genome shotgun (WGS) entry which is preliminary data.</text>
</comment>
<keyword evidence="2" id="KW-1185">Reference proteome</keyword>
<gene>
    <name evidence="1" type="ORF">LWI28_015988</name>
</gene>
<sequence>MDQVNASSPLLMDHVTPPDPFLCLAITAVDTENITLIHPSYTSSTENISINIPSAYLLISYLCSPVTASSLVVVDMAHLPPLVHHAPVIADLSPFFFDHSLIHLLISHWPPRNPGFMVTCGGGRRGF</sequence>
<evidence type="ECO:0000313" key="2">
    <source>
        <dbReference type="Proteomes" id="UP001064489"/>
    </source>
</evidence>
<dbReference type="EMBL" id="JAJSOW010000001">
    <property type="protein sequence ID" value="KAI9200974.1"/>
    <property type="molecule type" value="Genomic_DNA"/>
</dbReference>
<organism evidence="1 2">
    <name type="scientific">Acer negundo</name>
    <name type="common">Box elder</name>
    <dbReference type="NCBI Taxonomy" id="4023"/>
    <lineage>
        <taxon>Eukaryota</taxon>
        <taxon>Viridiplantae</taxon>
        <taxon>Streptophyta</taxon>
        <taxon>Embryophyta</taxon>
        <taxon>Tracheophyta</taxon>
        <taxon>Spermatophyta</taxon>
        <taxon>Magnoliopsida</taxon>
        <taxon>eudicotyledons</taxon>
        <taxon>Gunneridae</taxon>
        <taxon>Pentapetalae</taxon>
        <taxon>rosids</taxon>
        <taxon>malvids</taxon>
        <taxon>Sapindales</taxon>
        <taxon>Sapindaceae</taxon>
        <taxon>Hippocastanoideae</taxon>
        <taxon>Acereae</taxon>
        <taxon>Acer</taxon>
    </lineage>
</organism>
<name>A0AAD5JUU6_ACENE</name>
<proteinExistence type="predicted"/>
<accession>A0AAD5JUU6</accession>
<reference evidence="1" key="2">
    <citation type="submission" date="2023-02" db="EMBL/GenBank/DDBJ databases">
        <authorList>
            <person name="Swenson N.G."/>
            <person name="Wegrzyn J.L."/>
            <person name="Mcevoy S.L."/>
        </authorList>
    </citation>
    <scope>NUCLEOTIDE SEQUENCE</scope>
    <source>
        <strain evidence="1">91603</strain>
        <tissue evidence="1">Leaf</tissue>
    </source>
</reference>
<dbReference type="Proteomes" id="UP001064489">
    <property type="component" value="Chromosome 9"/>
</dbReference>
<protein>
    <submittedName>
        <fullName evidence="1">Uncharacterized protein</fullName>
    </submittedName>
</protein>
<evidence type="ECO:0000313" key="1">
    <source>
        <dbReference type="EMBL" id="KAI9200974.1"/>
    </source>
</evidence>